<dbReference type="Gene3D" id="3.60.20.10">
    <property type="entry name" value="Glutamine Phosphoribosylpyrophosphate, subunit 1, domain 1"/>
    <property type="match status" value="1"/>
</dbReference>
<keyword evidence="7 9" id="KW-0539">Nucleus</keyword>
<sequence length="269" mass="29098">MSARIDQTATGFDFGLAKRNASLEASGVKAPNATKTGTTIVGLIFKDGLVLGADTRATAGSIVADKNCEKIHYIAPNMYCCGAGTAADTEYTTNMISSQMALHNMSTGRESRVVTAMTLLKQYLFRYQGHISAALVLGGYDVTGPHLYTIYPHGSTDKLPYVTMGSGSLAAMSVFESRWRPDMERQEAIDMVKDAIEAGIFNDLGSGSNVDVCVIEKGKVDYLRNYAKPNERVQKEQSYKFARGTTAVIKTSIRDLVTVTEDTAMDITA</sequence>
<protein>
    <recommendedName>
        <fullName evidence="9">Proteasome subunit beta</fullName>
    </recommendedName>
</protein>
<dbReference type="PROSITE" id="PS51476">
    <property type="entry name" value="PROTEASOME_BETA_2"/>
    <property type="match status" value="1"/>
</dbReference>
<reference evidence="11" key="1">
    <citation type="submission" date="2022-07" db="EMBL/GenBank/DDBJ databases">
        <title>Phylogenomic reconstructions and comparative analyses of Kickxellomycotina fungi.</title>
        <authorList>
            <person name="Reynolds N.K."/>
            <person name="Stajich J.E."/>
            <person name="Barry K."/>
            <person name="Grigoriev I.V."/>
            <person name="Crous P."/>
            <person name="Smith M.E."/>
        </authorList>
    </citation>
    <scope>NUCLEOTIDE SEQUENCE</scope>
    <source>
        <strain evidence="11">RSA 861</strain>
    </source>
</reference>
<evidence type="ECO:0000256" key="8">
    <source>
        <dbReference type="PIRSR" id="PIRSR600243-1"/>
    </source>
</evidence>
<dbReference type="InterPro" id="IPR001353">
    <property type="entry name" value="Proteasome_sua/b"/>
</dbReference>
<name>A0A9W7ZQ75_9FUNG</name>
<keyword evidence="6 9" id="KW-0647">Proteasome</keyword>
<feature type="domain" description="Proteasome beta subunit C-terminal" evidence="10">
    <location>
        <begin position="229"/>
        <end position="262"/>
    </location>
</feature>
<evidence type="ECO:0000256" key="4">
    <source>
        <dbReference type="ARBA" id="ARBA00022698"/>
    </source>
</evidence>
<evidence type="ECO:0000256" key="3">
    <source>
        <dbReference type="ARBA" id="ARBA00022670"/>
    </source>
</evidence>
<dbReference type="InterPro" id="IPR029055">
    <property type="entry name" value="Ntn_hydrolases_N"/>
</dbReference>
<dbReference type="PROSITE" id="PS00854">
    <property type="entry name" value="PROTEASOME_BETA_1"/>
    <property type="match status" value="1"/>
</dbReference>
<dbReference type="EMBL" id="JANBPT010000738">
    <property type="protein sequence ID" value="KAJ1913621.1"/>
    <property type="molecule type" value="Genomic_DNA"/>
</dbReference>
<dbReference type="Proteomes" id="UP001150569">
    <property type="component" value="Unassembled WGS sequence"/>
</dbReference>
<dbReference type="PRINTS" id="PR00141">
    <property type="entry name" value="PROTEASOME"/>
</dbReference>
<dbReference type="OrthoDB" id="429533at2759"/>
<dbReference type="FunFam" id="3.60.20.10:FF:000005">
    <property type="entry name" value="Proteasome subunit beta type-2"/>
    <property type="match status" value="1"/>
</dbReference>
<evidence type="ECO:0000256" key="2">
    <source>
        <dbReference type="ARBA" id="ARBA00022490"/>
    </source>
</evidence>
<dbReference type="GO" id="GO:0019774">
    <property type="term" value="C:proteasome core complex, beta-subunit complex"/>
    <property type="evidence" value="ECO:0007669"/>
    <property type="project" value="UniProtKB-ARBA"/>
</dbReference>
<dbReference type="Pfam" id="PF12465">
    <property type="entry name" value="Pr_beta_C"/>
    <property type="match status" value="1"/>
</dbReference>
<dbReference type="InterPro" id="IPR016050">
    <property type="entry name" value="Proteasome_bsu_CS"/>
</dbReference>
<dbReference type="GO" id="GO:0051603">
    <property type="term" value="P:proteolysis involved in protein catabolic process"/>
    <property type="evidence" value="ECO:0007669"/>
    <property type="project" value="InterPro"/>
</dbReference>
<evidence type="ECO:0000256" key="1">
    <source>
        <dbReference type="ARBA" id="ARBA00001198"/>
    </source>
</evidence>
<comment type="caution">
    <text evidence="11">The sequence shown here is derived from an EMBL/GenBank/DDBJ whole genome shotgun (WGS) entry which is preliminary data.</text>
</comment>
<dbReference type="CDD" id="cd03763">
    <property type="entry name" value="proteasome_beta_type_7"/>
    <property type="match status" value="1"/>
</dbReference>
<dbReference type="InterPro" id="IPR023333">
    <property type="entry name" value="Proteasome_suB-type"/>
</dbReference>
<evidence type="ECO:0000256" key="7">
    <source>
        <dbReference type="ARBA" id="ARBA00023242"/>
    </source>
</evidence>
<evidence type="ECO:0000256" key="5">
    <source>
        <dbReference type="ARBA" id="ARBA00022801"/>
    </source>
</evidence>
<evidence type="ECO:0000313" key="11">
    <source>
        <dbReference type="EMBL" id="KAJ1913621.1"/>
    </source>
</evidence>
<comment type="subcellular location">
    <subcellularLocation>
        <location evidence="9">Cytoplasm</location>
    </subcellularLocation>
    <subcellularLocation>
        <location evidence="9">Nucleus</location>
    </subcellularLocation>
</comment>
<dbReference type="GO" id="GO:0004298">
    <property type="term" value="F:threonine-type endopeptidase activity"/>
    <property type="evidence" value="ECO:0007669"/>
    <property type="project" value="UniProtKB-KW"/>
</dbReference>
<comment type="subunit">
    <text evidence="9">Component of the proteasome complex.</text>
</comment>
<dbReference type="PANTHER" id="PTHR32194">
    <property type="entry name" value="METALLOPROTEASE TLDD"/>
    <property type="match status" value="1"/>
</dbReference>
<accession>A0A9W7ZQ75</accession>
<proteinExistence type="inferred from homology"/>
<comment type="catalytic activity">
    <reaction evidence="1">
        <text>Cleavage of peptide bonds with very broad specificity.</text>
        <dbReference type="EC" id="3.4.25.1"/>
    </reaction>
</comment>
<evidence type="ECO:0000256" key="9">
    <source>
        <dbReference type="RuleBase" id="RU004203"/>
    </source>
</evidence>
<dbReference type="Pfam" id="PF00227">
    <property type="entry name" value="Proteasome"/>
    <property type="match status" value="1"/>
</dbReference>
<keyword evidence="4" id="KW-0888">Threonine protease</keyword>
<dbReference type="GO" id="GO:0005737">
    <property type="term" value="C:cytoplasm"/>
    <property type="evidence" value="ECO:0007669"/>
    <property type="project" value="UniProtKB-SubCell"/>
</dbReference>
<dbReference type="AlphaFoldDB" id="A0A9W7ZQ75"/>
<evidence type="ECO:0000259" key="10">
    <source>
        <dbReference type="Pfam" id="PF12465"/>
    </source>
</evidence>
<keyword evidence="2 9" id="KW-0963">Cytoplasm</keyword>
<comment type="function">
    <text evidence="9">Component of the proteasome, a multicatalytic proteinase complex which is characterized by its ability to cleave peptides with Arg, Phe, Tyr, Leu, and Glu adjacent to the leaving group at neutral or slightly basic pH. The proteasome has an ATP-dependent proteolytic activity.</text>
</comment>
<dbReference type="GO" id="GO:0005634">
    <property type="term" value="C:nucleus"/>
    <property type="evidence" value="ECO:0007669"/>
    <property type="project" value="UniProtKB-SubCell"/>
</dbReference>
<keyword evidence="12" id="KW-1185">Reference proteome</keyword>
<keyword evidence="3" id="KW-0645">Protease</keyword>
<organism evidence="11 12">
    <name type="scientific">Tieghemiomyces parasiticus</name>
    <dbReference type="NCBI Taxonomy" id="78921"/>
    <lineage>
        <taxon>Eukaryota</taxon>
        <taxon>Fungi</taxon>
        <taxon>Fungi incertae sedis</taxon>
        <taxon>Zoopagomycota</taxon>
        <taxon>Kickxellomycotina</taxon>
        <taxon>Dimargaritomycetes</taxon>
        <taxon>Dimargaritales</taxon>
        <taxon>Dimargaritaceae</taxon>
        <taxon>Tieghemiomyces</taxon>
    </lineage>
</organism>
<keyword evidence="5 11" id="KW-0378">Hydrolase</keyword>
<feature type="active site" description="Nucleophile" evidence="8">
    <location>
        <position position="38"/>
    </location>
</feature>
<evidence type="ECO:0000256" key="6">
    <source>
        <dbReference type="ARBA" id="ARBA00022942"/>
    </source>
</evidence>
<gene>
    <name evidence="11" type="primary">PUP1_1</name>
    <name evidence="11" type="ORF">IWQ60_009139</name>
</gene>
<dbReference type="PANTHER" id="PTHR32194:SF4">
    <property type="entry name" value="PROTEASOME SUBUNIT BETA TYPE-7"/>
    <property type="match status" value="1"/>
</dbReference>
<dbReference type="InterPro" id="IPR024689">
    <property type="entry name" value="Proteasome_bsu_C"/>
</dbReference>
<dbReference type="InterPro" id="IPR000243">
    <property type="entry name" value="Pept_T1A_subB"/>
</dbReference>
<dbReference type="SUPFAM" id="SSF56235">
    <property type="entry name" value="N-terminal nucleophile aminohydrolases (Ntn hydrolases)"/>
    <property type="match status" value="1"/>
</dbReference>
<evidence type="ECO:0000313" key="12">
    <source>
        <dbReference type="Proteomes" id="UP001150569"/>
    </source>
</evidence>
<comment type="similarity">
    <text evidence="9">Belongs to the peptidase T1B family.</text>
</comment>